<organism evidence="1 2">
    <name type="scientific">Caerostris extrusa</name>
    <name type="common">Bark spider</name>
    <name type="synonym">Caerostris bankana</name>
    <dbReference type="NCBI Taxonomy" id="172846"/>
    <lineage>
        <taxon>Eukaryota</taxon>
        <taxon>Metazoa</taxon>
        <taxon>Ecdysozoa</taxon>
        <taxon>Arthropoda</taxon>
        <taxon>Chelicerata</taxon>
        <taxon>Arachnida</taxon>
        <taxon>Araneae</taxon>
        <taxon>Araneomorphae</taxon>
        <taxon>Entelegynae</taxon>
        <taxon>Araneoidea</taxon>
        <taxon>Araneidae</taxon>
        <taxon>Caerostris</taxon>
    </lineage>
</organism>
<sequence>MGSIAVAAFRRDEIMQFKQLLFEIRIQFMGPTALLFQTRRDYALKQLLFEIRIHLWASYFAVACFRRDEIMHSKQLLSRDSNPLMGSTAFACFRRDEIMHLQLQFEIRIHLWALLPSRVSDVTRLCTFLSNY</sequence>
<dbReference type="AlphaFoldDB" id="A0AAV4NM19"/>
<keyword evidence="2" id="KW-1185">Reference proteome</keyword>
<evidence type="ECO:0000313" key="1">
    <source>
        <dbReference type="EMBL" id="GIX85839.1"/>
    </source>
</evidence>
<reference evidence="1 2" key="1">
    <citation type="submission" date="2021-06" db="EMBL/GenBank/DDBJ databases">
        <title>Caerostris extrusa draft genome.</title>
        <authorList>
            <person name="Kono N."/>
            <person name="Arakawa K."/>
        </authorList>
    </citation>
    <scope>NUCLEOTIDE SEQUENCE [LARGE SCALE GENOMIC DNA]</scope>
</reference>
<accession>A0AAV4NM19</accession>
<dbReference type="Proteomes" id="UP001054945">
    <property type="component" value="Unassembled WGS sequence"/>
</dbReference>
<proteinExistence type="predicted"/>
<dbReference type="EMBL" id="BPLR01003546">
    <property type="protein sequence ID" value="GIX85839.1"/>
    <property type="molecule type" value="Genomic_DNA"/>
</dbReference>
<evidence type="ECO:0000313" key="2">
    <source>
        <dbReference type="Proteomes" id="UP001054945"/>
    </source>
</evidence>
<name>A0AAV4NM19_CAEEX</name>
<gene>
    <name evidence="1" type="ORF">CEXT_247351</name>
</gene>
<protein>
    <submittedName>
        <fullName evidence="1">Uncharacterized protein</fullName>
    </submittedName>
</protein>
<comment type="caution">
    <text evidence="1">The sequence shown here is derived from an EMBL/GenBank/DDBJ whole genome shotgun (WGS) entry which is preliminary data.</text>
</comment>